<dbReference type="InterPro" id="IPR005950">
    <property type="entry name" value="ModA"/>
</dbReference>
<proteinExistence type="inferred from homology"/>
<evidence type="ECO:0000256" key="6">
    <source>
        <dbReference type="PIRSR" id="PIRSR004846-1"/>
    </source>
</evidence>
<dbReference type="PIRSF" id="PIRSF004846">
    <property type="entry name" value="ModA"/>
    <property type="match status" value="1"/>
</dbReference>
<keyword evidence="3 6" id="KW-0479">Metal-binding</keyword>
<feature type="chain" id="PRO_5011464979" evidence="7">
    <location>
        <begin position="22"/>
        <end position="255"/>
    </location>
</feature>
<dbReference type="GO" id="GO:0015689">
    <property type="term" value="P:molybdate ion transport"/>
    <property type="evidence" value="ECO:0007669"/>
    <property type="project" value="InterPro"/>
</dbReference>
<evidence type="ECO:0000256" key="3">
    <source>
        <dbReference type="ARBA" id="ARBA00022723"/>
    </source>
</evidence>
<organism evidence="8 9">
    <name type="scientific">Sphingomonas rubra</name>
    <dbReference type="NCBI Taxonomy" id="634430"/>
    <lineage>
        <taxon>Bacteria</taxon>
        <taxon>Pseudomonadati</taxon>
        <taxon>Pseudomonadota</taxon>
        <taxon>Alphaproteobacteria</taxon>
        <taxon>Sphingomonadales</taxon>
        <taxon>Sphingomonadaceae</taxon>
        <taxon>Sphingomonas</taxon>
    </lineage>
</organism>
<dbReference type="RefSeq" id="WP_093331536.1">
    <property type="nucleotide sequence ID" value="NZ_FOXP01000002.1"/>
</dbReference>
<keyword evidence="4 7" id="KW-0732">Signal</keyword>
<accession>A0A1I5QVK0</accession>
<evidence type="ECO:0000256" key="2">
    <source>
        <dbReference type="ARBA" id="ARBA00022505"/>
    </source>
</evidence>
<dbReference type="PROSITE" id="PS51318">
    <property type="entry name" value="TAT"/>
    <property type="match status" value="1"/>
</dbReference>
<feature type="binding site" evidence="6">
    <location>
        <position position="174"/>
    </location>
    <ligand>
        <name>molybdate</name>
        <dbReference type="ChEBI" id="CHEBI:36264"/>
    </ligand>
</feature>
<feature type="signal peptide" evidence="7">
    <location>
        <begin position="1"/>
        <end position="21"/>
    </location>
</feature>
<dbReference type="PANTHER" id="PTHR30632:SF17">
    <property type="entry name" value="MOLYBDATE-BINDING PROTEIN MODA"/>
    <property type="match status" value="1"/>
</dbReference>
<evidence type="ECO:0000256" key="5">
    <source>
        <dbReference type="ARBA" id="ARBA00062515"/>
    </source>
</evidence>
<dbReference type="EMBL" id="FOXP01000002">
    <property type="protein sequence ID" value="SFP50328.1"/>
    <property type="molecule type" value="Genomic_DNA"/>
</dbReference>
<protein>
    <submittedName>
        <fullName evidence="8">Molybdate transport system substrate-binding protein</fullName>
    </submittedName>
</protein>
<dbReference type="Gene3D" id="3.40.190.10">
    <property type="entry name" value="Periplasmic binding protein-like II"/>
    <property type="match status" value="2"/>
</dbReference>
<dbReference type="InterPro" id="IPR050682">
    <property type="entry name" value="ModA/WtpA"/>
</dbReference>
<evidence type="ECO:0000256" key="4">
    <source>
        <dbReference type="ARBA" id="ARBA00022729"/>
    </source>
</evidence>
<keyword evidence="9" id="KW-1185">Reference proteome</keyword>
<feature type="binding site" evidence="6">
    <location>
        <position position="147"/>
    </location>
    <ligand>
        <name>molybdate</name>
        <dbReference type="ChEBI" id="CHEBI:36264"/>
    </ligand>
</feature>
<feature type="binding site" evidence="6">
    <location>
        <position position="61"/>
    </location>
    <ligand>
        <name>molybdate</name>
        <dbReference type="ChEBI" id="CHEBI:36264"/>
    </ligand>
</feature>
<evidence type="ECO:0000256" key="1">
    <source>
        <dbReference type="ARBA" id="ARBA00009175"/>
    </source>
</evidence>
<comment type="similarity">
    <text evidence="1">Belongs to the bacterial solute-binding protein ModA family.</text>
</comment>
<dbReference type="GO" id="GO:1901359">
    <property type="term" value="F:tungstate binding"/>
    <property type="evidence" value="ECO:0007669"/>
    <property type="project" value="UniProtKB-ARBA"/>
</dbReference>
<comment type="subunit">
    <text evidence="5">The complex is composed of two ATP-binding proteins (ModC), two transmembrane proteins (ModB) and a solute-binding protein (ModA).</text>
</comment>
<dbReference type="STRING" id="634430.SAMN04488241_102323"/>
<dbReference type="GO" id="GO:0030288">
    <property type="term" value="C:outer membrane-bounded periplasmic space"/>
    <property type="evidence" value="ECO:0007669"/>
    <property type="project" value="TreeGrafter"/>
</dbReference>
<dbReference type="Pfam" id="PF13531">
    <property type="entry name" value="SBP_bac_11"/>
    <property type="match status" value="1"/>
</dbReference>
<dbReference type="SUPFAM" id="SSF53850">
    <property type="entry name" value="Periplasmic binding protein-like II"/>
    <property type="match status" value="1"/>
</dbReference>
<dbReference type="OrthoDB" id="9785015at2"/>
<feature type="binding site" evidence="6">
    <location>
        <position position="34"/>
    </location>
    <ligand>
        <name>molybdate</name>
        <dbReference type="ChEBI" id="CHEBI:36264"/>
    </ligand>
</feature>
<dbReference type="Proteomes" id="UP000199586">
    <property type="component" value="Unassembled WGS sequence"/>
</dbReference>
<dbReference type="GO" id="GO:0030973">
    <property type="term" value="F:molybdate ion binding"/>
    <property type="evidence" value="ECO:0007669"/>
    <property type="project" value="TreeGrafter"/>
</dbReference>
<name>A0A1I5QVK0_9SPHN</name>
<sequence length="255" mass="26696">MLTRRSLLGLLAAAVAVPGAAQDRPPLTVFAAASLTDALGEIGRAYTAATGQRVRFSFTSSGTAAQQIQAGARADVFVSADTAWMDRLQQAGRLQPGLRANVAGGRLVLIAPVRSATRLAVRPGFPLAAALGPRGRLAVGDPASVPAGKYAKEALTRLGVWNRVAGRLAPAQDVRAALAYVARGEAPLGIVYETDAAAERRVRVVGVFPAASHAPIVYPAAVVRGGGQGATAFFRYLQGRRARATFRRYRFRVPG</sequence>
<dbReference type="NCBIfam" id="TIGR01256">
    <property type="entry name" value="modA"/>
    <property type="match status" value="1"/>
</dbReference>
<reference evidence="8 9" key="1">
    <citation type="submission" date="2016-10" db="EMBL/GenBank/DDBJ databases">
        <authorList>
            <person name="de Groot N.N."/>
        </authorList>
    </citation>
    <scope>NUCLEOTIDE SEQUENCE [LARGE SCALE GENOMIC DNA]</scope>
    <source>
        <strain evidence="8 9">CGMCC 1.9113</strain>
    </source>
</reference>
<evidence type="ECO:0000256" key="7">
    <source>
        <dbReference type="SAM" id="SignalP"/>
    </source>
</evidence>
<feature type="binding site" evidence="6">
    <location>
        <position position="192"/>
    </location>
    <ligand>
        <name>molybdate</name>
        <dbReference type="ChEBI" id="CHEBI:36264"/>
    </ligand>
</feature>
<dbReference type="InterPro" id="IPR006311">
    <property type="entry name" value="TAT_signal"/>
</dbReference>
<dbReference type="AlphaFoldDB" id="A0A1I5QVK0"/>
<dbReference type="GO" id="GO:0046872">
    <property type="term" value="F:metal ion binding"/>
    <property type="evidence" value="ECO:0007669"/>
    <property type="project" value="UniProtKB-KW"/>
</dbReference>
<dbReference type="PANTHER" id="PTHR30632">
    <property type="entry name" value="MOLYBDATE-BINDING PERIPLASMIC PROTEIN"/>
    <property type="match status" value="1"/>
</dbReference>
<gene>
    <name evidence="8" type="ORF">SAMN04488241_102323</name>
</gene>
<keyword evidence="2 6" id="KW-0500">Molybdenum</keyword>
<dbReference type="FunFam" id="3.40.190.10:FF:000035">
    <property type="entry name" value="Molybdate ABC transporter substrate-binding protein"/>
    <property type="match status" value="1"/>
</dbReference>
<evidence type="ECO:0000313" key="8">
    <source>
        <dbReference type="EMBL" id="SFP50328.1"/>
    </source>
</evidence>
<evidence type="ECO:0000313" key="9">
    <source>
        <dbReference type="Proteomes" id="UP000199586"/>
    </source>
</evidence>